<dbReference type="Proteomes" id="UP000018747">
    <property type="component" value="Unassembled WGS sequence"/>
</dbReference>
<dbReference type="AlphaFoldDB" id="V6I7X3"/>
<dbReference type="InterPro" id="IPR002645">
    <property type="entry name" value="STAS_dom"/>
</dbReference>
<evidence type="ECO:0000259" key="1">
    <source>
        <dbReference type="Pfam" id="PF01740"/>
    </source>
</evidence>
<proteinExistence type="predicted"/>
<dbReference type="InterPro" id="IPR036513">
    <property type="entry name" value="STAS_dom_sf"/>
</dbReference>
<name>V6I7X3_9LEPT</name>
<feature type="domain" description="STAS" evidence="1">
    <location>
        <begin position="83"/>
        <end position="161"/>
    </location>
</feature>
<evidence type="ECO:0000313" key="2">
    <source>
        <dbReference type="EMBL" id="EQA62889.1"/>
    </source>
</evidence>
<evidence type="ECO:0000313" key="3">
    <source>
        <dbReference type="Proteomes" id="UP000018747"/>
    </source>
</evidence>
<organism evidence="2 3">
    <name type="scientific">Leptospira alexanderi serovar Manhao 3 str. L 60</name>
    <dbReference type="NCBI Taxonomy" id="1049759"/>
    <lineage>
        <taxon>Bacteria</taxon>
        <taxon>Pseudomonadati</taxon>
        <taxon>Spirochaetota</taxon>
        <taxon>Spirochaetia</taxon>
        <taxon>Leptospirales</taxon>
        <taxon>Leptospiraceae</taxon>
        <taxon>Leptospira</taxon>
    </lineage>
</organism>
<protein>
    <recommendedName>
        <fullName evidence="1">STAS domain-containing protein</fullName>
    </recommendedName>
</protein>
<dbReference type="EMBL" id="AHMT02000027">
    <property type="protein sequence ID" value="EQA62889.1"/>
    <property type="molecule type" value="Genomic_DNA"/>
</dbReference>
<comment type="caution">
    <text evidence="2">The sequence shown here is derived from an EMBL/GenBank/DDBJ whole genome shotgun (WGS) entry which is preliminary data.</text>
</comment>
<sequence>MKPRDKDAARNGLRIQLFIGIQKFERCFYETTKPNRSSVPSDKKYGDFFVSRKNYFLIVVTAFYFMQQLEESTIYPNKNSFRVEFRRNICSVETDEIQEILSQIREIRPDNVILDMTPVVAIPSMVLNRILKFISELKKDQIQVSEVKLSEGLQLVFSRLKIDLG</sequence>
<reference evidence="2" key="1">
    <citation type="submission" date="2013-05" db="EMBL/GenBank/DDBJ databases">
        <authorList>
            <person name="Harkins D.M."/>
            <person name="Durkin A.S."/>
            <person name="Brinkac L.M."/>
            <person name="Haft D.H."/>
            <person name="Selengut J.D."/>
            <person name="Sanka R."/>
            <person name="DePew J."/>
            <person name="Purushe J."/>
            <person name="Hartskeerl R.A."/>
            <person name="Ahmed A."/>
            <person name="van der Linden H."/>
            <person name="Goris M.G.A."/>
            <person name="Vinetz J.M."/>
            <person name="Sutton G.G."/>
            <person name="Nierman W.C."/>
            <person name="Fouts D.E."/>
        </authorList>
    </citation>
    <scope>NUCLEOTIDE SEQUENCE [LARGE SCALE GENOMIC DNA]</scope>
    <source>
        <strain evidence="2">L 60</strain>
    </source>
</reference>
<dbReference type="Pfam" id="PF01740">
    <property type="entry name" value="STAS"/>
    <property type="match status" value="1"/>
</dbReference>
<accession>V6I7X3</accession>
<dbReference type="Gene3D" id="3.30.750.24">
    <property type="entry name" value="STAS domain"/>
    <property type="match status" value="1"/>
</dbReference>
<dbReference type="SUPFAM" id="SSF52091">
    <property type="entry name" value="SpoIIaa-like"/>
    <property type="match status" value="1"/>
</dbReference>
<keyword evidence="3" id="KW-1185">Reference proteome</keyword>
<gene>
    <name evidence="2" type="ORF">LEP1GSC062_1102</name>
</gene>
<dbReference type="STRING" id="100053.GCA_002009845_00375"/>